<dbReference type="PANTHER" id="PTHR12755">
    <property type="entry name" value="CLEAVAGE/POLYADENYLATION FACTOR IA SUBUNIT CLP1P"/>
    <property type="match status" value="1"/>
</dbReference>
<evidence type="ECO:0000256" key="8">
    <source>
        <dbReference type="ARBA" id="ARBA00023242"/>
    </source>
</evidence>
<feature type="domain" description="Clp1 N-terminal" evidence="12">
    <location>
        <begin position="28"/>
        <end position="117"/>
    </location>
</feature>
<dbReference type="InterPro" id="IPR045116">
    <property type="entry name" value="Clp1/Grc3"/>
</dbReference>
<evidence type="ECO:0000256" key="5">
    <source>
        <dbReference type="ARBA" id="ARBA00022664"/>
    </source>
</evidence>
<dbReference type="AlphaFoldDB" id="A0A8H4RN75"/>
<dbReference type="GO" id="GO:0005524">
    <property type="term" value="F:ATP binding"/>
    <property type="evidence" value="ECO:0007669"/>
    <property type="project" value="UniProtKB-UniRule"/>
</dbReference>
<dbReference type="PANTHER" id="PTHR12755:SF6">
    <property type="entry name" value="POLYRIBONUCLEOTIDE 5'-HYDROXYL-KINASE CLP1"/>
    <property type="match status" value="1"/>
</dbReference>
<feature type="binding site" evidence="9">
    <location>
        <position position="34"/>
    </location>
    <ligand>
        <name>ATP</name>
        <dbReference type="ChEBI" id="CHEBI:30616"/>
    </ligand>
</feature>
<accession>A0A8H4RN75</accession>
<dbReference type="Gene3D" id="2.60.120.1030">
    <property type="entry name" value="Clp1, DNA binding domain"/>
    <property type="match status" value="1"/>
</dbReference>
<evidence type="ECO:0000256" key="1">
    <source>
        <dbReference type="ARBA" id="ARBA00003798"/>
    </source>
</evidence>
<dbReference type="GO" id="GO:0006388">
    <property type="term" value="P:tRNA splicing, via endonucleolytic cleavage and ligation"/>
    <property type="evidence" value="ECO:0007669"/>
    <property type="project" value="TreeGrafter"/>
</dbReference>
<evidence type="ECO:0000256" key="3">
    <source>
        <dbReference type="ARBA" id="ARBA00018706"/>
    </source>
</evidence>
<dbReference type="InterPro" id="IPR038238">
    <property type="entry name" value="Clp1_C_sf"/>
</dbReference>
<keyword evidence="5 9" id="KW-0507">mRNA processing</keyword>
<keyword evidence="6 9" id="KW-0547">Nucleotide-binding</keyword>
<dbReference type="Pfam" id="PF06807">
    <property type="entry name" value="Clp1"/>
    <property type="match status" value="1"/>
</dbReference>
<evidence type="ECO:0000256" key="4">
    <source>
        <dbReference type="ARBA" id="ARBA00019824"/>
    </source>
</evidence>
<gene>
    <name evidence="9" type="primary">CLP1</name>
    <name evidence="14" type="ORF">G7Y89_g6210</name>
</gene>
<dbReference type="Gene3D" id="3.40.50.300">
    <property type="entry name" value="P-loop containing nucleotide triphosphate hydrolases"/>
    <property type="match status" value="1"/>
</dbReference>
<dbReference type="Proteomes" id="UP000566819">
    <property type="component" value="Unassembled WGS sequence"/>
</dbReference>
<name>A0A8H4RN75_9HELO</name>
<sequence length="1069" mass="119347">MSIPGLGQVAPAATFLAPTVTASTVVHELQANSEWRFEVAYGQSIEVRVLSGAAEIFGTELALNHTYTFRGIKSSIFTWHGCRIEVTGVCEEYTAEETPMVSYVNTHFALEKLRDEAAQNQGEAPRALVVGPNNAGKTSLVKLLTSYATRMGRQPMVVNTDSREGVLSIPGSLTATPFASIIDVEQGWGSSPTSGPSPVPVKLPLCYYYGLPSPEDNTKLFKPVITRLALAAANRLADDPIIKETGMLIDTPGVISQGKGGYDLISHIVSEFSVNTILVLGSERLYSEMVRRFSAYRTGSGSPITLVKLDKSGGCVDRDDAFMRQSQEAAIREYFFGDLKKNLEPSDTTDGVMMSSFLPGGEEEGAEATIFELVEPSSMMLHCIFAVMYASLRDSQETIRDANVMGFVYVAEVDEKKRRLKILAPLNTRITDRPMIWGSWPETTRPISKTSNDKEDDSQSTKNSKIVAFISPEKSAKKARIEPKKPKALSKTANVVKPCLKPSTTLAKGRSKAHKSETSSASDDEAIVQEPFQKWEVEGQYKITLAETIPIGDWVKRTIDATGFIMKLFFYRATKPWQLYAEFSCDKLHGIMRLCPTKTSHHDDLEDFEEACNLDFEEQPGPGTDSKWSMRWRGKDGGLRGDELVGGEINFNNFFNFDHDPSSPSNGFKPIEIIFMMMYAGNPMRFEAVKEADLAEGEWAEAPWKVKQRWEDLLDPEWLELPPVFPEDCETSSSLQAAESKKSKSPAATAIPQVVENRSPTFALAPAPAKSSNRKYIEEMPDWAWNVRGVWKISCPQLRKHLGIEETEENTKNFMMINMCNNPSHTNIGRQMWAQFYFLGIKFIGTMRFCPASPSERGLLFQQECTLKEFEEACELEHGFWPGPAPRGQQKFHMRWRGLLQGEDHSHYDDKNQTQVEFQKGENGKFKLKGVLMLDSTPLAFEAVQTATSQRDGYERKPAITQNISRMKAATIHEEGLRLRDACDIKTNIVAIMIRVMHTMKSTPNVTPTPIPILAPLERPLDVGIAVAREELVELVLAEELRLEVVDDEEELELDGEDVGVEVKAELRD</sequence>
<dbReference type="InterPro" id="IPR028606">
    <property type="entry name" value="Clp1"/>
</dbReference>
<evidence type="ECO:0000313" key="14">
    <source>
        <dbReference type="EMBL" id="KAF4631926.1"/>
    </source>
</evidence>
<reference evidence="14 15" key="1">
    <citation type="submission" date="2020-03" db="EMBL/GenBank/DDBJ databases">
        <title>Draft Genome Sequence of Cudoniella acicularis.</title>
        <authorList>
            <person name="Buettner E."/>
            <person name="Kellner H."/>
        </authorList>
    </citation>
    <scope>NUCLEOTIDE SEQUENCE [LARGE SCALE GENOMIC DNA]</scope>
    <source>
        <strain evidence="14 15">DSM 108380</strain>
    </source>
</reference>
<dbReference type="FunFam" id="2.60.120.1030:FF:000001">
    <property type="entry name" value="Protein CLP1 homolog 5"/>
    <property type="match status" value="1"/>
</dbReference>
<dbReference type="Pfam" id="PF16573">
    <property type="entry name" value="CLP1_N"/>
    <property type="match status" value="1"/>
</dbReference>
<evidence type="ECO:0000259" key="13">
    <source>
        <dbReference type="Pfam" id="PF16575"/>
    </source>
</evidence>
<dbReference type="InterPro" id="IPR027417">
    <property type="entry name" value="P-loop_NTPase"/>
</dbReference>
<dbReference type="GO" id="GO:0005849">
    <property type="term" value="C:mRNA cleavage factor complex"/>
    <property type="evidence" value="ECO:0007669"/>
    <property type="project" value="UniProtKB-UniRule"/>
</dbReference>
<dbReference type="OrthoDB" id="258143at2759"/>
<dbReference type="Gene3D" id="2.40.30.330">
    <property type="entry name" value="Pre-mRNA cleavage complex subunit Clp1, C-terminal domain"/>
    <property type="match status" value="1"/>
</dbReference>
<dbReference type="HAMAP" id="MF_03035">
    <property type="entry name" value="Clp1"/>
    <property type="match status" value="1"/>
</dbReference>
<dbReference type="InterPro" id="IPR010655">
    <property type="entry name" value="Clp1_C"/>
</dbReference>
<dbReference type="Pfam" id="PF16575">
    <property type="entry name" value="CLP1_P"/>
    <property type="match status" value="1"/>
</dbReference>
<evidence type="ECO:0000256" key="2">
    <source>
        <dbReference type="ARBA" id="ARBA00004123"/>
    </source>
</evidence>
<keyword evidence="7 9" id="KW-0067">ATP-binding</keyword>
<dbReference type="GO" id="GO:0031124">
    <property type="term" value="P:mRNA 3'-end processing"/>
    <property type="evidence" value="ECO:0007669"/>
    <property type="project" value="UniProtKB-UniRule"/>
</dbReference>
<feature type="domain" description="Clp1 C-terminal" evidence="11">
    <location>
        <begin position="354"/>
        <end position="442"/>
    </location>
</feature>
<dbReference type="InterPro" id="IPR032319">
    <property type="entry name" value="CLP1_P"/>
</dbReference>
<protein>
    <recommendedName>
        <fullName evidence="4">Polynucleotide 5'-hydroxyl-kinase GRC3</fullName>
    </recommendedName>
    <alternativeName>
        <fullName evidence="3">Polynucleotide 5'-hydroxyl-kinase grc3</fullName>
    </alternativeName>
</protein>
<keyword evidence="8 9" id="KW-0539">Nucleus</keyword>
<comment type="subcellular location">
    <subcellularLocation>
        <location evidence="2 9">Nucleus</location>
    </subcellularLocation>
</comment>
<proteinExistence type="inferred from homology"/>
<feature type="compositionally biased region" description="Polar residues" evidence="10">
    <location>
        <begin position="441"/>
        <end position="450"/>
    </location>
</feature>
<comment type="function">
    <text evidence="1">Polynucleotide 5'-kinase involved in rRNA processing.</text>
</comment>
<feature type="region of interest" description="Disordered" evidence="10">
    <location>
        <begin position="505"/>
        <end position="525"/>
    </location>
</feature>
<dbReference type="InterPro" id="IPR032324">
    <property type="entry name" value="Clp1_N"/>
</dbReference>
<evidence type="ECO:0000256" key="10">
    <source>
        <dbReference type="SAM" id="MobiDB-lite"/>
    </source>
</evidence>
<evidence type="ECO:0000259" key="11">
    <source>
        <dbReference type="Pfam" id="PF06807"/>
    </source>
</evidence>
<dbReference type="InterPro" id="IPR038239">
    <property type="entry name" value="Clp1_N_sf"/>
</dbReference>
<evidence type="ECO:0000256" key="9">
    <source>
        <dbReference type="HAMAP-Rule" id="MF_03035"/>
    </source>
</evidence>
<feature type="domain" description="Clp1 P-loop" evidence="13">
    <location>
        <begin position="131"/>
        <end position="336"/>
    </location>
</feature>
<comment type="caution">
    <text evidence="14">The sequence shown here is derived from an EMBL/GenBank/DDBJ whole genome shotgun (WGS) entry which is preliminary data.</text>
</comment>
<evidence type="ECO:0000256" key="7">
    <source>
        <dbReference type="ARBA" id="ARBA00022840"/>
    </source>
</evidence>
<evidence type="ECO:0000256" key="6">
    <source>
        <dbReference type="ARBA" id="ARBA00022741"/>
    </source>
</evidence>
<dbReference type="EMBL" id="JAAMPI010000397">
    <property type="protein sequence ID" value="KAF4631926.1"/>
    <property type="molecule type" value="Genomic_DNA"/>
</dbReference>
<dbReference type="SUPFAM" id="SSF52540">
    <property type="entry name" value="P-loop containing nucleoside triphosphate hydrolases"/>
    <property type="match status" value="2"/>
</dbReference>
<keyword evidence="15" id="KW-1185">Reference proteome</keyword>
<comment type="function">
    <text evidence="9">Required for endonucleolytic cleavage during polyadenylation-dependent pre-mRNA 3'-end formation.</text>
</comment>
<feature type="binding site" evidence="9">
    <location>
        <begin position="134"/>
        <end position="139"/>
    </location>
    <ligand>
        <name>ATP</name>
        <dbReference type="ChEBI" id="CHEBI:30616"/>
    </ligand>
</feature>
<dbReference type="GO" id="GO:0051731">
    <property type="term" value="F:polynucleotide 5'-hydroxyl-kinase activity"/>
    <property type="evidence" value="ECO:0007669"/>
    <property type="project" value="InterPro"/>
</dbReference>
<comment type="similarity">
    <text evidence="9">Belongs to the Clp1 family. Clp1 subfamily.</text>
</comment>
<feature type="region of interest" description="Disordered" evidence="10">
    <location>
        <begin position="437"/>
        <end position="465"/>
    </location>
</feature>
<feature type="binding site" evidence="9">
    <location>
        <position position="73"/>
    </location>
    <ligand>
        <name>ATP</name>
        <dbReference type="ChEBI" id="CHEBI:30616"/>
    </ligand>
</feature>
<evidence type="ECO:0000313" key="15">
    <source>
        <dbReference type="Proteomes" id="UP000566819"/>
    </source>
</evidence>
<organism evidence="14 15">
    <name type="scientific">Cudoniella acicularis</name>
    <dbReference type="NCBI Taxonomy" id="354080"/>
    <lineage>
        <taxon>Eukaryota</taxon>
        <taxon>Fungi</taxon>
        <taxon>Dikarya</taxon>
        <taxon>Ascomycota</taxon>
        <taxon>Pezizomycotina</taxon>
        <taxon>Leotiomycetes</taxon>
        <taxon>Helotiales</taxon>
        <taxon>Tricladiaceae</taxon>
        <taxon>Cudoniella</taxon>
    </lineage>
</organism>
<comment type="subunit">
    <text evidence="9">Component of a pre-mRNA cleavage factor complex. Interacts directly with PCF11.</text>
</comment>
<evidence type="ECO:0000259" key="12">
    <source>
        <dbReference type="Pfam" id="PF16573"/>
    </source>
</evidence>